<gene>
    <name evidence="1" type="ORF">APZ42_013317</name>
</gene>
<dbReference type="Gene3D" id="2.30.180.10">
    <property type="entry name" value="FAS1 domain"/>
    <property type="match status" value="1"/>
</dbReference>
<dbReference type="GO" id="GO:0031012">
    <property type="term" value="C:extracellular matrix"/>
    <property type="evidence" value="ECO:0007669"/>
    <property type="project" value="TreeGrafter"/>
</dbReference>
<dbReference type="Pfam" id="PF02469">
    <property type="entry name" value="Fasciclin"/>
    <property type="match status" value="1"/>
</dbReference>
<dbReference type="PANTHER" id="PTHR10900">
    <property type="entry name" value="PERIOSTIN-RELATED"/>
    <property type="match status" value="1"/>
</dbReference>
<dbReference type="SUPFAM" id="SSF82153">
    <property type="entry name" value="FAS1 domain"/>
    <property type="match status" value="1"/>
</dbReference>
<dbReference type="GO" id="GO:0030198">
    <property type="term" value="P:extracellular matrix organization"/>
    <property type="evidence" value="ECO:0007669"/>
    <property type="project" value="TreeGrafter"/>
</dbReference>
<dbReference type="SMART" id="SM00554">
    <property type="entry name" value="FAS1"/>
    <property type="match status" value="1"/>
</dbReference>
<organism evidence="1 2">
    <name type="scientific">Daphnia magna</name>
    <dbReference type="NCBI Taxonomy" id="35525"/>
    <lineage>
        <taxon>Eukaryota</taxon>
        <taxon>Metazoa</taxon>
        <taxon>Ecdysozoa</taxon>
        <taxon>Arthropoda</taxon>
        <taxon>Crustacea</taxon>
        <taxon>Branchiopoda</taxon>
        <taxon>Diplostraca</taxon>
        <taxon>Cladocera</taxon>
        <taxon>Anomopoda</taxon>
        <taxon>Daphniidae</taxon>
        <taxon>Daphnia</taxon>
    </lineage>
</organism>
<dbReference type="InterPro" id="IPR000782">
    <property type="entry name" value="FAS1_domain"/>
</dbReference>
<dbReference type="OrthoDB" id="6343801at2759"/>
<proteinExistence type="predicted"/>
<evidence type="ECO:0000313" key="2">
    <source>
        <dbReference type="Proteomes" id="UP000076858"/>
    </source>
</evidence>
<protein>
    <submittedName>
        <fullName evidence="1">Uncharacterized protein</fullName>
    </submittedName>
</protein>
<dbReference type="InterPro" id="IPR050904">
    <property type="entry name" value="Adhesion/Biosynth-related"/>
</dbReference>
<name>A0A0P5KWH8_9CRUS</name>
<dbReference type="EMBL" id="LRGB01000248">
    <property type="protein sequence ID" value="KZS20028.1"/>
    <property type="molecule type" value="Genomic_DNA"/>
</dbReference>
<dbReference type="GO" id="GO:0005615">
    <property type="term" value="C:extracellular space"/>
    <property type="evidence" value="ECO:0007669"/>
    <property type="project" value="TreeGrafter"/>
</dbReference>
<dbReference type="PROSITE" id="PS50213">
    <property type="entry name" value="FAS1"/>
    <property type="match status" value="1"/>
</dbReference>
<dbReference type="InterPro" id="IPR036378">
    <property type="entry name" value="FAS1_dom_sf"/>
</dbReference>
<reference evidence="1 2" key="1">
    <citation type="submission" date="2016-03" db="EMBL/GenBank/DDBJ databases">
        <title>EvidentialGene: Evidence-directed Construction of Genes on Genomes.</title>
        <authorList>
            <person name="Gilbert D.G."/>
            <person name="Choi J.-H."/>
            <person name="Mockaitis K."/>
            <person name="Colbourne J."/>
            <person name="Pfrender M."/>
        </authorList>
    </citation>
    <scope>NUCLEOTIDE SEQUENCE [LARGE SCALE GENOMIC DNA]</scope>
    <source>
        <strain evidence="1 2">Xinb3</strain>
        <tissue evidence="1">Complete organism</tissue>
    </source>
</reference>
<comment type="caution">
    <text evidence="1">The sequence shown here is derived from an EMBL/GenBank/DDBJ whole genome shotgun (WGS) entry which is preliminary data.</text>
</comment>
<dbReference type="PANTHER" id="PTHR10900:SF114">
    <property type="entry name" value="FAS1 DOMAIN-CONTAINING PROTEIN"/>
    <property type="match status" value="1"/>
</dbReference>
<accession>A0A0P5KWH8</accession>
<sequence>MVGTKTSFTSYCCSGWAARLSPVFLVLVAVFHLFAMEANAQPSNIVTEIRQAFASHKELSRVANYLNLGEKEILQSLVKGQTGSGYTFFAPTNWAFVRMLPQDISDPFFVDSKLRHDVLLHHFVRRSLTKDDLLTKSELIMADEKSSTLTHNAPNGDVPVQINKANINLEAIRLASGMGVIYVVDQVFVTPQQIDEAIRRHPAVETPWGPIDPQGQINNQDVESQTVVVDLVAEFLREEAAAAAGGHH</sequence>
<dbReference type="GO" id="GO:0050839">
    <property type="term" value="F:cell adhesion molecule binding"/>
    <property type="evidence" value="ECO:0007669"/>
    <property type="project" value="TreeGrafter"/>
</dbReference>
<dbReference type="AlphaFoldDB" id="A0A0P5KWH8"/>
<dbReference type="GO" id="GO:0007155">
    <property type="term" value="P:cell adhesion"/>
    <property type="evidence" value="ECO:0007669"/>
    <property type="project" value="TreeGrafter"/>
</dbReference>
<dbReference type="Proteomes" id="UP000076858">
    <property type="component" value="Unassembled WGS sequence"/>
</dbReference>
<evidence type="ECO:0000313" key="1">
    <source>
        <dbReference type="EMBL" id="KZS20028.1"/>
    </source>
</evidence>
<keyword evidence="2" id="KW-1185">Reference proteome</keyword>